<dbReference type="GO" id="GO:0003700">
    <property type="term" value="F:DNA-binding transcription factor activity"/>
    <property type="evidence" value="ECO:0007669"/>
    <property type="project" value="InterPro"/>
</dbReference>
<evidence type="ECO:0000313" key="7">
    <source>
        <dbReference type="Proteomes" id="UP001149009"/>
    </source>
</evidence>
<dbReference type="SMART" id="SM00345">
    <property type="entry name" value="HTH_GNTR"/>
    <property type="match status" value="1"/>
</dbReference>
<protein>
    <submittedName>
        <fullName evidence="6">GntR family transcriptional regulator</fullName>
    </submittedName>
</protein>
<proteinExistence type="predicted"/>
<name>A0A9X3AZG2_9HYPH</name>
<reference evidence="6" key="1">
    <citation type="submission" date="2022-08" db="EMBL/GenBank/DDBJ databases">
        <title>Chelativorans sichuanense sp. nov., a paraffin oil-degrading bacterium isolated from a mixture of oil-based drill cuttings and paddy soil.</title>
        <authorList>
            <person name="Yu J."/>
            <person name="Liu H."/>
            <person name="Chen Q."/>
        </authorList>
    </citation>
    <scope>NUCLEOTIDE SEQUENCE</scope>
    <source>
        <strain evidence="6">SCAU 2101</strain>
    </source>
</reference>
<evidence type="ECO:0000256" key="4">
    <source>
        <dbReference type="SAM" id="MobiDB-lite"/>
    </source>
</evidence>
<keyword evidence="3" id="KW-0804">Transcription</keyword>
<dbReference type="InterPro" id="IPR008920">
    <property type="entry name" value="TF_FadR/GntR_C"/>
</dbReference>
<dbReference type="InterPro" id="IPR036388">
    <property type="entry name" value="WH-like_DNA-bd_sf"/>
</dbReference>
<keyword evidence="7" id="KW-1185">Reference proteome</keyword>
<evidence type="ECO:0000313" key="6">
    <source>
        <dbReference type="EMBL" id="MCT8989719.1"/>
    </source>
</evidence>
<accession>A0A9X3AZG2</accession>
<evidence type="ECO:0000256" key="3">
    <source>
        <dbReference type="ARBA" id="ARBA00023163"/>
    </source>
</evidence>
<dbReference type="RefSeq" id="WP_261514574.1">
    <property type="nucleotide sequence ID" value="NZ_JAODNV010000006.1"/>
</dbReference>
<feature type="domain" description="HTH gntR-type" evidence="5">
    <location>
        <begin position="15"/>
        <end position="82"/>
    </location>
</feature>
<dbReference type="InterPro" id="IPR000524">
    <property type="entry name" value="Tscrpt_reg_HTH_GntR"/>
</dbReference>
<dbReference type="Proteomes" id="UP001149009">
    <property type="component" value="Unassembled WGS sequence"/>
</dbReference>
<dbReference type="SMART" id="SM00895">
    <property type="entry name" value="FCD"/>
    <property type="match status" value="1"/>
</dbReference>
<dbReference type="InterPro" id="IPR011711">
    <property type="entry name" value="GntR_C"/>
</dbReference>
<dbReference type="Pfam" id="PF07729">
    <property type="entry name" value="FCD"/>
    <property type="match status" value="1"/>
</dbReference>
<comment type="caution">
    <text evidence="6">The sequence shown here is derived from an EMBL/GenBank/DDBJ whole genome shotgun (WGS) entry which is preliminary data.</text>
</comment>
<keyword evidence="1" id="KW-0805">Transcription regulation</keyword>
<dbReference type="SUPFAM" id="SSF48008">
    <property type="entry name" value="GntR ligand-binding domain-like"/>
    <property type="match status" value="1"/>
</dbReference>
<evidence type="ECO:0000256" key="1">
    <source>
        <dbReference type="ARBA" id="ARBA00023015"/>
    </source>
</evidence>
<dbReference type="AlphaFoldDB" id="A0A9X3AZG2"/>
<dbReference type="GO" id="GO:0003677">
    <property type="term" value="F:DNA binding"/>
    <property type="evidence" value="ECO:0007669"/>
    <property type="project" value="UniProtKB-KW"/>
</dbReference>
<dbReference type="SUPFAM" id="SSF46785">
    <property type="entry name" value="Winged helix' DNA-binding domain"/>
    <property type="match status" value="1"/>
</dbReference>
<dbReference type="PANTHER" id="PTHR43537:SF49">
    <property type="entry name" value="TRANSCRIPTIONAL REGULATORY PROTEIN"/>
    <property type="match status" value="1"/>
</dbReference>
<sequence length="245" mass="27692">MVNHAGTFEAEEDFRSLSDSLFEQLSEAIVRGEFSPGAKLSEPRLAARYGVSRGPLREAIRRLEERKLVTRTPRQGVRVIVPSRKRAVELFHIREVLEGLAAREAARHATPDEIEALQAMLRQHGQALARPDAMVYWQARANSDFHFLIARIARNEQLFALLSGEYYTLFRLYRMQHRLVPGRARRALLEHERIVDAIADHDRDLAEMLMRRHIAAARKSLEASMGEEGADQASTACSDLGAGNL</sequence>
<keyword evidence="2" id="KW-0238">DNA-binding</keyword>
<dbReference type="Pfam" id="PF00392">
    <property type="entry name" value="GntR"/>
    <property type="match status" value="1"/>
</dbReference>
<dbReference type="PROSITE" id="PS50949">
    <property type="entry name" value="HTH_GNTR"/>
    <property type="match status" value="1"/>
</dbReference>
<evidence type="ECO:0000256" key="2">
    <source>
        <dbReference type="ARBA" id="ARBA00023125"/>
    </source>
</evidence>
<gene>
    <name evidence="6" type="ORF">NYR54_05360</name>
</gene>
<dbReference type="EMBL" id="JAODNV010000006">
    <property type="protein sequence ID" value="MCT8989719.1"/>
    <property type="molecule type" value="Genomic_DNA"/>
</dbReference>
<dbReference type="PANTHER" id="PTHR43537">
    <property type="entry name" value="TRANSCRIPTIONAL REGULATOR, GNTR FAMILY"/>
    <property type="match status" value="1"/>
</dbReference>
<dbReference type="Gene3D" id="1.10.10.10">
    <property type="entry name" value="Winged helix-like DNA-binding domain superfamily/Winged helix DNA-binding domain"/>
    <property type="match status" value="1"/>
</dbReference>
<evidence type="ECO:0000259" key="5">
    <source>
        <dbReference type="PROSITE" id="PS50949"/>
    </source>
</evidence>
<dbReference type="Gene3D" id="1.20.120.530">
    <property type="entry name" value="GntR ligand-binding domain-like"/>
    <property type="match status" value="1"/>
</dbReference>
<feature type="region of interest" description="Disordered" evidence="4">
    <location>
        <begin position="225"/>
        <end position="245"/>
    </location>
</feature>
<dbReference type="CDD" id="cd07377">
    <property type="entry name" value="WHTH_GntR"/>
    <property type="match status" value="1"/>
</dbReference>
<dbReference type="InterPro" id="IPR036390">
    <property type="entry name" value="WH_DNA-bd_sf"/>
</dbReference>
<organism evidence="6 7">
    <name type="scientific">Chelativorans petroleitrophicus</name>
    <dbReference type="NCBI Taxonomy" id="2975484"/>
    <lineage>
        <taxon>Bacteria</taxon>
        <taxon>Pseudomonadati</taxon>
        <taxon>Pseudomonadota</taxon>
        <taxon>Alphaproteobacteria</taxon>
        <taxon>Hyphomicrobiales</taxon>
        <taxon>Phyllobacteriaceae</taxon>
        <taxon>Chelativorans</taxon>
    </lineage>
</organism>